<name>A0A8S3Q5H2_MYTED</name>
<reference evidence="3" key="1">
    <citation type="submission" date="2021-03" db="EMBL/GenBank/DDBJ databases">
        <authorList>
            <person name="Bekaert M."/>
        </authorList>
    </citation>
    <scope>NUCLEOTIDE SEQUENCE</scope>
</reference>
<feature type="domain" description="Farnesoic acid O-methyl transferase" evidence="2">
    <location>
        <begin position="57"/>
        <end position="185"/>
    </location>
</feature>
<comment type="caution">
    <text evidence="3">The sequence shown here is derived from an EMBL/GenBank/DDBJ whole genome shotgun (WGS) entry which is preliminary data.</text>
</comment>
<evidence type="ECO:0000313" key="3">
    <source>
        <dbReference type="EMBL" id="CAG2190043.1"/>
    </source>
</evidence>
<sequence length="195" mass="22179">MAFGQRFFLLSIVALKTLGLVIENTFTTPNIGTKDFFYLVDFWQYVVDVNKYGLDLTGITTLTFEVMACGEASIVMSNSEVGDPKKPMYDFIIGGENNQKSFLRRRKDDSLTARSKQTVFYHTPDVCKCDEYRPFWIRAIDGILSIGEGRIVGMNLIAEFYYPPPFTVRAIGIYTNQENVGEWKVQLEGKIVSFS</sequence>
<dbReference type="Pfam" id="PF12248">
    <property type="entry name" value="Methyltransf_FA"/>
    <property type="match status" value="1"/>
</dbReference>
<keyword evidence="1" id="KW-0732">Signal</keyword>
<dbReference type="EMBL" id="CAJPWZ010000309">
    <property type="protein sequence ID" value="CAG2190043.1"/>
    <property type="molecule type" value="Genomic_DNA"/>
</dbReference>
<evidence type="ECO:0000259" key="2">
    <source>
        <dbReference type="Pfam" id="PF12248"/>
    </source>
</evidence>
<accession>A0A8S3Q5H2</accession>
<dbReference type="AlphaFoldDB" id="A0A8S3Q5H2"/>
<dbReference type="InterPro" id="IPR022041">
    <property type="entry name" value="Methyltransf_FA"/>
</dbReference>
<feature type="signal peptide" evidence="1">
    <location>
        <begin position="1"/>
        <end position="19"/>
    </location>
</feature>
<gene>
    <name evidence="3" type="ORF">MEDL_5334</name>
</gene>
<evidence type="ECO:0000256" key="1">
    <source>
        <dbReference type="SAM" id="SignalP"/>
    </source>
</evidence>
<organism evidence="3 4">
    <name type="scientific">Mytilus edulis</name>
    <name type="common">Blue mussel</name>
    <dbReference type="NCBI Taxonomy" id="6550"/>
    <lineage>
        <taxon>Eukaryota</taxon>
        <taxon>Metazoa</taxon>
        <taxon>Spiralia</taxon>
        <taxon>Lophotrochozoa</taxon>
        <taxon>Mollusca</taxon>
        <taxon>Bivalvia</taxon>
        <taxon>Autobranchia</taxon>
        <taxon>Pteriomorphia</taxon>
        <taxon>Mytilida</taxon>
        <taxon>Mytiloidea</taxon>
        <taxon>Mytilidae</taxon>
        <taxon>Mytilinae</taxon>
        <taxon>Mytilus</taxon>
    </lineage>
</organism>
<feature type="chain" id="PRO_5035787037" description="Farnesoic acid O-methyl transferase domain-containing protein" evidence="1">
    <location>
        <begin position="20"/>
        <end position="195"/>
    </location>
</feature>
<proteinExistence type="predicted"/>
<keyword evidence="4" id="KW-1185">Reference proteome</keyword>
<dbReference type="Proteomes" id="UP000683360">
    <property type="component" value="Unassembled WGS sequence"/>
</dbReference>
<protein>
    <recommendedName>
        <fullName evidence="2">Farnesoic acid O-methyl transferase domain-containing protein</fullName>
    </recommendedName>
</protein>
<dbReference type="OrthoDB" id="1577640at2759"/>
<evidence type="ECO:0000313" key="4">
    <source>
        <dbReference type="Proteomes" id="UP000683360"/>
    </source>
</evidence>